<evidence type="ECO:0000313" key="2">
    <source>
        <dbReference type="Proteomes" id="UP000324800"/>
    </source>
</evidence>
<comment type="caution">
    <text evidence="1">The sequence shown here is derived from an EMBL/GenBank/DDBJ whole genome shotgun (WGS) entry which is preliminary data.</text>
</comment>
<protein>
    <submittedName>
        <fullName evidence="1">Uncharacterized protein</fullName>
    </submittedName>
</protein>
<reference evidence="1 2" key="1">
    <citation type="submission" date="2019-03" db="EMBL/GenBank/DDBJ databases">
        <title>Single cell metagenomics reveals metabolic interactions within the superorganism composed of flagellate Streblomastix strix and complex community of Bacteroidetes bacteria on its surface.</title>
        <authorList>
            <person name="Treitli S.C."/>
            <person name="Kolisko M."/>
            <person name="Husnik F."/>
            <person name="Keeling P."/>
            <person name="Hampl V."/>
        </authorList>
    </citation>
    <scope>NUCLEOTIDE SEQUENCE [LARGE SCALE GENOMIC DNA]</scope>
    <source>
        <strain evidence="1">ST1C</strain>
    </source>
</reference>
<gene>
    <name evidence="1" type="ORF">EZS28_026178</name>
</gene>
<evidence type="ECO:0000313" key="1">
    <source>
        <dbReference type="EMBL" id="KAA6378295.1"/>
    </source>
</evidence>
<dbReference type="AlphaFoldDB" id="A0A5J4V7V5"/>
<organism evidence="1 2">
    <name type="scientific">Streblomastix strix</name>
    <dbReference type="NCBI Taxonomy" id="222440"/>
    <lineage>
        <taxon>Eukaryota</taxon>
        <taxon>Metamonada</taxon>
        <taxon>Preaxostyla</taxon>
        <taxon>Oxymonadida</taxon>
        <taxon>Streblomastigidae</taxon>
        <taxon>Streblomastix</taxon>
    </lineage>
</organism>
<proteinExistence type="predicted"/>
<dbReference type="Proteomes" id="UP000324800">
    <property type="component" value="Unassembled WGS sequence"/>
</dbReference>
<dbReference type="EMBL" id="SNRW01009241">
    <property type="protein sequence ID" value="KAA6378295.1"/>
    <property type="molecule type" value="Genomic_DNA"/>
</dbReference>
<accession>A0A5J4V7V5</accession>
<sequence>MVIAVYRLPPAGKACPELQNSSKEMKLIMLILLIKQTAQLKPQVKVNNASCQDVKQFLKTYQGFDFAAHEQQVPKFFRTNFCIYAYRQNEDGDLYFLDYVIKPKEVDSETVNEKLDEDVKDVVKYEEEAKDFNIQMLHFEIWPHILYFSDPVALTGKQNL</sequence>
<name>A0A5J4V7V5_9EUKA</name>